<dbReference type="RefSeq" id="WP_042128462.1">
    <property type="nucleotide sequence ID" value="NZ_FZOL01000003.1"/>
</dbReference>
<dbReference type="InterPro" id="IPR011491">
    <property type="entry name" value="FlgE_D2"/>
</dbReference>
<keyword evidence="9" id="KW-0966">Cell projection</keyword>
<dbReference type="PANTHER" id="PTHR30435">
    <property type="entry name" value="FLAGELLAR PROTEIN"/>
    <property type="match status" value="1"/>
</dbReference>
<evidence type="ECO:0000313" key="10">
    <source>
        <dbReference type="Proteomes" id="UP000198407"/>
    </source>
</evidence>
<gene>
    <name evidence="9" type="ORF">SAMN05444352_1038</name>
</gene>
<dbReference type="InterPro" id="IPR001444">
    <property type="entry name" value="Flag_bb_rod_N"/>
</dbReference>
<dbReference type="GO" id="GO:0071978">
    <property type="term" value="P:bacterial-type flagellum-dependent swarming motility"/>
    <property type="evidence" value="ECO:0007669"/>
    <property type="project" value="TreeGrafter"/>
</dbReference>
<evidence type="ECO:0000256" key="2">
    <source>
        <dbReference type="ARBA" id="ARBA00009677"/>
    </source>
</evidence>
<reference evidence="10" key="1">
    <citation type="submission" date="2017-06" db="EMBL/GenBank/DDBJ databases">
        <authorList>
            <person name="Varghese N."/>
            <person name="Submissions S."/>
        </authorList>
    </citation>
    <scope>NUCLEOTIDE SEQUENCE [LARGE SCALE GENOMIC DNA]</scope>
    <source>
        <strain evidence="10">DSM 22348</strain>
    </source>
</reference>
<organism evidence="9 10">
    <name type="scientific">Pseudomonas japonica</name>
    <dbReference type="NCBI Taxonomy" id="256466"/>
    <lineage>
        <taxon>Bacteria</taxon>
        <taxon>Pseudomonadati</taxon>
        <taxon>Pseudomonadota</taxon>
        <taxon>Gammaproteobacteria</taxon>
        <taxon>Pseudomonadales</taxon>
        <taxon>Pseudomonadaceae</taxon>
        <taxon>Pseudomonas</taxon>
    </lineage>
</organism>
<accession>A0A239BM39</accession>
<dbReference type="Pfam" id="PF06429">
    <property type="entry name" value="Flg_bbr_C"/>
    <property type="match status" value="1"/>
</dbReference>
<evidence type="ECO:0000259" key="6">
    <source>
        <dbReference type="Pfam" id="PF06429"/>
    </source>
</evidence>
<dbReference type="InterPro" id="IPR037925">
    <property type="entry name" value="FlgE/F/G-like"/>
</dbReference>
<dbReference type="AlphaFoldDB" id="A0A239BM39"/>
<feature type="domain" description="Flagellar basal-body/hook protein C-terminal" evidence="6">
    <location>
        <begin position="345"/>
        <end position="387"/>
    </location>
</feature>
<keyword evidence="9" id="KW-0282">Flagellum</keyword>
<dbReference type="InterPro" id="IPR053967">
    <property type="entry name" value="LlgE_F_G-like_D1"/>
</dbReference>
<dbReference type="GO" id="GO:0030694">
    <property type="term" value="C:bacterial-type flagellum basal body, rod"/>
    <property type="evidence" value="ECO:0007669"/>
    <property type="project" value="UniProtKB-UniRule"/>
</dbReference>
<evidence type="ECO:0000259" key="5">
    <source>
        <dbReference type="Pfam" id="PF00460"/>
    </source>
</evidence>
<dbReference type="Pfam" id="PF22692">
    <property type="entry name" value="LlgE_F_G_D1"/>
    <property type="match status" value="1"/>
</dbReference>
<dbReference type="Pfam" id="PF07559">
    <property type="entry name" value="FlgE_D2"/>
    <property type="match status" value="1"/>
</dbReference>
<dbReference type="GO" id="GO:0009424">
    <property type="term" value="C:bacterial-type flagellum hook"/>
    <property type="evidence" value="ECO:0007669"/>
    <property type="project" value="TreeGrafter"/>
</dbReference>
<dbReference type="InterPro" id="IPR010930">
    <property type="entry name" value="Flg_bb/hook_C_dom"/>
</dbReference>
<dbReference type="Pfam" id="PF00460">
    <property type="entry name" value="Flg_bb_rod"/>
    <property type="match status" value="1"/>
</dbReference>
<dbReference type="SUPFAM" id="SSF117143">
    <property type="entry name" value="Flagellar hook protein flgE"/>
    <property type="match status" value="1"/>
</dbReference>
<evidence type="ECO:0000313" key="9">
    <source>
        <dbReference type="EMBL" id="SNS08133.1"/>
    </source>
</evidence>
<keyword evidence="3 4" id="KW-0975">Bacterial flagellum</keyword>
<evidence type="ECO:0000256" key="1">
    <source>
        <dbReference type="ARBA" id="ARBA00004117"/>
    </source>
</evidence>
<dbReference type="InterPro" id="IPR020013">
    <property type="entry name" value="Flagellar_FlgE/F/G"/>
</dbReference>
<proteinExistence type="inferred from homology"/>
<dbReference type="OrthoDB" id="8578401at2"/>
<evidence type="ECO:0000256" key="3">
    <source>
        <dbReference type="ARBA" id="ARBA00023143"/>
    </source>
</evidence>
<evidence type="ECO:0000256" key="4">
    <source>
        <dbReference type="RuleBase" id="RU362116"/>
    </source>
</evidence>
<dbReference type="STRING" id="1215104.GCA_000730585_01072"/>
<evidence type="ECO:0000259" key="7">
    <source>
        <dbReference type="Pfam" id="PF07559"/>
    </source>
</evidence>
<dbReference type="NCBIfam" id="TIGR03506">
    <property type="entry name" value="FlgEFG_subfam"/>
    <property type="match status" value="1"/>
</dbReference>
<keyword evidence="10" id="KW-1185">Reference proteome</keyword>
<dbReference type="InterPro" id="IPR037058">
    <property type="entry name" value="Falgellar_hook_FlgE_sf"/>
</dbReference>
<dbReference type="InterPro" id="IPR012836">
    <property type="entry name" value="FlgF"/>
</dbReference>
<dbReference type="EMBL" id="FZOL01000003">
    <property type="protein sequence ID" value="SNS08133.1"/>
    <property type="molecule type" value="Genomic_DNA"/>
</dbReference>
<evidence type="ECO:0000259" key="8">
    <source>
        <dbReference type="Pfam" id="PF22692"/>
    </source>
</evidence>
<feature type="domain" description="Flagellar hook protein FlgE/F/G-like D1" evidence="8">
    <location>
        <begin position="78"/>
        <end position="135"/>
    </location>
</feature>
<dbReference type="NCBIfam" id="TIGR02490">
    <property type="entry name" value="flgF"/>
    <property type="match status" value="1"/>
</dbReference>
<feature type="domain" description="Flagellar hook protein FlgE D2" evidence="7">
    <location>
        <begin position="166"/>
        <end position="261"/>
    </location>
</feature>
<keyword evidence="9" id="KW-0969">Cilium</keyword>
<comment type="subcellular location">
    <subcellularLocation>
        <location evidence="1 4">Bacterial flagellum basal body</location>
    </subcellularLocation>
</comment>
<comment type="similarity">
    <text evidence="2 4">Belongs to the flagella basal body rod proteins family.</text>
</comment>
<sequence>MLQAFFNGISGLLAFSKGLDNVSNNVSNMNTPGYRGSDTFFRSVNGQDGQGLGAGVAGTEVRTKAGDTRQTGNDTNAAITGAGYFVLQGDNKETFYTRAGQFQIDKDGYLVDTISQFRVQGIDAAGNRGDINIKERRTLPPTPTTKVEMIGTLARSGATEATHQIKDVVVYDASGASQKLTIKFTPQSTAVSSNSWQVDVSNAAGSLLSTGTIAFGIDGSPEVGYNTLTVPLLNSGSGQAVVLDFGNPGSYNLASQVASGPSHTLTAKVVDGSAVSGLSSYAFDEKGVMNLTYASGQKREGSQLVLADFDDNAALIAGEKSLYRAPDSLHPQFGRATEGRFGRIQGGYLELSNVDLAQEFGDILIIQRGYQASSRVMTVSNEMIEQLYNGTRGG</sequence>
<dbReference type="Proteomes" id="UP000198407">
    <property type="component" value="Unassembled WGS sequence"/>
</dbReference>
<feature type="domain" description="Flagellar basal body rod protein N-terminal" evidence="5">
    <location>
        <begin position="8"/>
        <end position="35"/>
    </location>
</feature>
<comment type="subunit">
    <text evidence="4">The basal body constitutes a major portion of the flagellar organelle and consists of five rings (E,L,P,S, and M) mounted on a central rod. The rod consists of about 26 subunits of FlgG in the distal portion, and FlgB, FlgC and FlgF are thought to build up the proximal portion of the rod with about 6 subunits each.</text>
</comment>
<dbReference type="Gene3D" id="2.60.98.20">
    <property type="entry name" value="Flagellar hook protein FlgE"/>
    <property type="match status" value="1"/>
</dbReference>
<name>A0A239BM39_9PSED</name>
<dbReference type="GO" id="GO:0005829">
    <property type="term" value="C:cytosol"/>
    <property type="evidence" value="ECO:0007669"/>
    <property type="project" value="TreeGrafter"/>
</dbReference>
<dbReference type="PANTHER" id="PTHR30435:SF1">
    <property type="entry name" value="FLAGELLAR HOOK PROTEIN FLGE"/>
    <property type="match status" value="1"/>
</dbReference>
<protein>
    <recommendedName>
        <fullName evidence="4">Flagellar basal-body rod protein FlgF</fullName>
    </recommendedName>
</protein>